<organism evidence="3">
    <name type="scientific">Blautia hansenii</name>
    <name type="common">Ruminococcus hansenii</name>
    <dbReference type="NCBI Taxonomy" id="1322"/>
    <lineage>
        <taxon>Bacteria</taxon>
        <taxon>Bacillati</taxon>
        <taxon>Bacillota</taxon>
        <taxon>Clostridia</taxon>
        <taxon>Lachnospirales</taxon>
        <taxon>Lachnospiraceae</taxon>
        <taxon>Blautia</taxon>
    </lineage>
</organism>
<proteinExistence type="predicted"/>
<feature type="domain" description="D-alanyl-D-alanine carboxypeptidase-like core" evidence="2">
    <location>
        <begin position="106"/>
        <end position="242"/>
    </location>
</feature>
<name>A0A6N2R0Q9_BLAHA</name>
<feature type="region of interest" description="Disordered" evidence="1">
    <location>
        <begin position="49"/>
        <end position="71"/>
    </location>
</feature>
<sequence>MNKTKVRKRMMRKRRMICVFIGEIAACVILGIAVAGVVRTSVSAEGKDLYEHSSSKKNNQNNDNLERASSKKKGTEWNLTLVNSSHKLDQSYVETIPLTQLKNGQSIDSRCYPELQQMMDDCRAQGYSPIICSSYRTHEKQQELFNQQVQVYMNDGMDRQKAEAKTAKSVAVPGTSEHELGLAVDITDIAEQKIVSGMEEQPVQQWLMKNCWKYGFILRYPEDKADITGIVYEPWHYRYVGKEAAKYIYDKQITLEEYCQKFCF</sequence>
<dbReference type="EMBL" id="CACRSY010000004">
    <property type="protein sequence ID" value="VYS74543.1"/>
    <property type="molecule type" value="Genomic_DNA"/>
</dbReference>
<protein>
    <submittedName>
        <fullName evidence="3">D-alanyl-D-alanine carboxypeptidase</fullName>
        <ecNumber evidence="3">3.4.16.4</ecNumber>
    </submittedName>
</protein>
<dbReference type="InterPro" id="IPR009045">
    <property type="entry name" value="Zn_M74/Hedgehog-like"/>
</dbReference>
<keyword evidence="3" id="KW-0121">Carboxypeptidase</keyword>
<gene>
    <name evidence="3" type="primary">vanYB_1</name>
    <name evidence="3" type="ORF">BHLFYP23_01378</name>
</gene>
<dbReference type="PANTHER" id="PTHR34385:SF1">
    <property type="entry name" value="PEPTIDOGLYCAN L-ALANYL-D-GLUTAMATE ENDOPEPTIDASE CWLK"/>
    <property type="match status" value="1"/>
</dbReference>
<dbReference type="PANTHER" id="PTHR34385">
    <property type="entry name" value="D-ALANYL-D-ALANINE CARBOXYPEPTIDASE"/>
    <property type="match status" value="1"/>
</dbReference>
<dbReference type="SUPFAM" id="SSF55166">
    <property type="entry name" value="Hedgehog/DD-peptidase"/>
    <property type="match status" value="1"/>
</dbReference>
<dbReference type="InterPro" id="IPR003709">
    <property type="entry name" value="VanY-like_core_dom"/>
</dbReference>
<dbReference type="Gene3D" id="3.30.1380.10">
    <property type="match status" value="1"/>
</dbReference>
<dbReference type="EC" id="3.4.16.4" evidence="3"/>
<dbReference type="InterPro" id="IPR058193">
    <property type="entry name" value="VanY/YodJ_core_dom"/>
</dbReference>
<evidence type="ECO:0000259" key="2">
    <source>
        <dbReference type="Pfam" id="PF02557"/>
    </source>
</evidence>
<keyword evidence="3" id="KW-0378">Hydrolase</keyword>
<dbReference type="Pfam" id="PF02557">
    <property type="entry name" value="VanY"/>
    <property type="match status" value="1"/>
</dbReference>
<reference evidence="3" key="1">
    <citation type="submission" date="2019-11" db="EMBL/GenBank/DDBJ databases">
        <authorList>
            <person name="Feng L."/>
        </authorList>
    </citation>
    <scope>NUCLEOTIDE SEQUENCE</scope>
    <source>
        <strain evidence="3">BhanseniiLFYP23</strain>
    </source>
</reference>
<dbReference type="GO" id="GO:0006508">
    <property type="term" value="P:proteolysis"/>
    <property type="evidence" value="ECO:0007669"/>
    <property type="project" value="InterPro"/>
</dbReference>
<dbReference type="GO" id="GO:0009002">
    <property type="term" value="F:serine-type D-Ala-D-Ala carboxypeptidase activity"/>
    <property type="evidence" value="ECO:0007669"/>
    <property type="project" value="UniProtKB-EC"/>
</dbReference>
<evidence type="ECO:0000313" key="3">
    <source>
        <dbReference type="EMBL" id="VYS74543.1"/>
    </source>
</evidence>
<keyword evidence="3" id="KW-0645">Protease</keyword>
<dbReference type="InterPro" id="IPR052179">
    <property type="entry name" value="DD-CPase-like"/>
</dbReference>
<dbReference type="RefSeq" id="WP_421732139.1">
    <property type="nucleotide sequence ID" value="NZ_CACRSY010000004.1"/>
</dbReference>
<dbReference type="CDD" id="cd14852">
    <property type="entry name" value="LD-carboxypeptidase"/>
    <property type="match status" value="1"/>
</dbReference>
<evidence type="ECO:0000256" key="1">
    <source>
        <dbReference type="SAM" id="MobiDB-lite"/>
    </source>
</evidence>
<accession>A0A6N2R0Q9</accession>
<dbReference type="AlphaFoldDB" id="A0A6N2R0Q9"/>